<accession>A0A538TTQ7</accession>
<dbReference type="EMBL" id="VBOX01000003">
    <property type="protein sequence ID" value="TMQ66984.1"/>
    <property type="molecule type" value="Genomic_DNA"/>
</dbReference>
<name>A0A538TTQ7_UNCEI</name>
<gene>
    <name evidence="2" type="ORF">E6K77_00450</name>
</gene>
<protein>
    <recommendedName>
        <fullName evidence="4">Tetratricopeptide repeat protein</fullName>
    </recommendedName>
</protein>
<reference evidence="2 3" key="1">
    <citation type="journal article" date="2019" name="Nat. Microbiol.">
        <title>Mediterranean grassland soil C-N compound turnover is dependent on rainfall and depth, and is mediated by genomically divergent microorganisms.</title>
        <authorList>
            <person name="Diamond S."/>
            <person name="Andeer P.F."/>
            <person name="Li Z."/>
            <person name="Crits-Christoph A."/>
            <person name="Burstein D."/>
            <person name="Anantharaman K."/>
            <person name="Lane K.R."/>
            <person name="Thomas B.C."/>
            <person name="Pan C."/>
            <person name="Northen T.R."/>
            <person name="Banfield J.F."/>
        </authorList>
    </citation>
    <scope>NUCLEOTIDE SEQUENCE [LARGE SCALE GENOMIC DNA]</scope>
    <source>
        <strain evidence="2">WS_7</strain>
    </source>
</reference>
<evidence type="ECO:0000313" key="3">
    <source>
        <dbReference type="Proteomes" id="UP000317366"/>
    </source>
</evidence>
<organism evidence="2 3">
    <name type="scientific">Eiseniibacteriota bacterium</name>
    <dbReference type="NCBI Taxonomy" id="2212470"/>
    <lineage>
        <taxon>Bacteria</taxon>
        <taxon>Candidatus Eiseniibacteriota</taxon>
    </lineage>
</organism>
<evidence type="ECO:0000256" key="1">
    <source>
        <dbReference type="SAM" id="MobiDB-lite"/>
    </source>
</evidence>
<evidence type="ECO:0008006" key="4">
    <source>
        <dbReference type="Google" id="ProtNLM"/>
    </source>
</evidence>
<evidence type="ECO:0000313" key="2">
    <source>
        <dbReference type="EMBL" id="TMQ66984.1"/>
    </source>
</evidence>
<proteinExistence type="predicted"/>
<feature type="compositionally biased region" description="Polar residues" evidence="1">
    <location>
        <begin position="161"/>
        <end position="170"/>
    </location>
</feature>
<dbReference type="AlphaFoldDB" id="A0A538TTQ7"/>
<dbReference type="Proteomes" id="UP000317366">
    <property type="component" value="Unassembled WGS sequence"/>
</dbReference>
<sequence>MPYLLRVVDGRVKPTPRVLVALASAGVCLVAMTASLVAERPPAGERFKRPPPVRGGPRGLVEERRVTDAQRAVDRGRIEEARALLKGVDPALLPRGLGEEAAFLSATVAEDAVTVDRLLDEYLKNYPRGVHRRAAALALAKSQYAQGDYREAENPAGTRWEPSSFSNQPKETWRGAAKRSPTTSRSPRPRSARADLGRPWKPSR</sequence>
<feature type="region of interest" description="Disordered" evidence="1">
    <location>
        <begin position="149"/>
        <end position="204"/>
    </location>
</feature>
<comment type="caution">
    <text evidence="2">The sequence shown here is derived from an EMBL/GenBank/DDBJ whole genome shotgun (WGS) entry which is preliminary data.</text>
</comment>